<reference evidence="2 3" key="1">
    <citation type="submission" date="2024-01" db="EMBL/GenBank/DDBJ databases">
        <title>The genomes of 5 underutilized Papilionoideae crops provide insights into root nodulation and disease resistanc.</title>
        <authorList>
            <person name="Jiang F."/>
        </authorList>
    </citation>
    <scope>NUCLEOTIDE SEQUENCE [LARGE SCALE GENOMIC DNA]</scope>
    <source>
        <strain evidence="2">LVBAO_FW01</strain>
        <tissue evidence="2">Leaves</tissue>
    </source>
</reference>
<evidence type="ECO:0000256" key="1">
    <source>
        <dbReference type="SAM" id="Phobius"/>
    </source>
</evidence>
<protein>
    <submittedName>
        <fullName evidence="2">Uncharacterized protein</fullName>
    </submittedName>
</protein>
<keyword evidence="1" id="KW-0472">Membrane</keyword>
<proteinExistence type="predicted"/>
<accession>A0AAN9PUL4</accession>
<keyword evidence="1" id="KW-0812">Transmembrane</keyword>
<dbReference type="EMBL" id="JAYMYQ010000009">
    <property type="protein sequence ID" value="KAK7312845.1"/>
    <property type="molecule type" value="Genomic_DNA"/>
</dbReference>
<dbReference type="AlphaFoldDB" id="A0AAN9PUL4"/>
<sequence length="67" mass="7340">MTVSFVGYLTQIADTLKFSCIIVHVSLVGFSLGLFLVALVCYSLFPSSTTPYVLVKLHAFCLSSRHP</sequence>
<name>A0AAN9PUL4_CANGL</name>
<keyword evidence="1" id="KW-1133">Transmembrane helix</keyword>
<organism evidence="2 3">
    <name type="scientific">Canavalia gladiata</name>
    <name type="common">Sword bean</name>
    <name type="synonym">Dolichos gladiatus</name>
    <dbReference type="NCBI Taxonomy" id="3824"/>
    <lineage>
        <taxon>Eukaryota</taxon>
        <taxon>Viridiplantae</taxon>
        <taxon>Streptophyta</taxon>
        <taxon>Embryophyta</taxon>
        <taxon>Tracheophyta</taxon>
        <taxon>Spermatophyta</taxon>
        <taxon>Magnoliopsida</taxon>
        <taxon>eudicotyledons</taxon>
        <taxon>Gunneridae</taxon>
        <taxon>Pentapetalae</taxon>
        <taxon>rosids</taxon>
        <taxon>fabids</taxon>
        <taxon>Fabales</taxon>
        <taxon>Fabaceae</taxon>
        <taxon>Papilionoideae</taxon>
        <taxon>50 kb inversion clade</taxon>
        <taxon>NPAAA clade</taxon>
        <taxon>indigoferoid/millettioid clade</taxon>
        <taxon>Phaseoleae</taxon>
        <taxon>Canavalia</taxon>
    </lineage>
</organism>
<keyword evidence="3" id="KW-1185">Reference proteome</keyword>
<evidence type="ECO:0000313" key="3">
    <source>
        <dbReference type="Proteomes" id="UP001367508"/>
    </source>
</evidence>
<feature type="transmembrane region" description="Helical" evidence="1">
    <location>
        <begin position="21"/>
        <end position="45"/>
    </location>
</feature>
<evidence type="ECO:0000313" key="2">
    <source>
        <dbReference type="EMBL" id="KAK7312845.1"/>
    </source>
</evidence>
<comment type="caution">
    <text evidence="2">The sequence shown here is derived from an EMBL/GenBank/DDBJ whole genome shotgun (WGS) entry which is preliminary data.</text>
</comment>
<dbReference type="Proteomes" id="UP001367508">
    <property type="component" value="Unassembled WGS sequence"/>
</dbReference>
<gene>
    <name evidence="2" type="ORF">VNO77_37028</name>
</gene>